<dbReference type="EMBL" id="CP003879">
    <property type="protein sequence ID" value="AFU69453.1"/>
    <property type="molecule type" value="Genomic_DNA"/>
</dbReference>
<dbReference type="Proteomes" id="UP000008514">
    <property type="component" value="Chromosome"/>
</dbReference>
<dbReference type="Pfam" id="PF00932">
    <property type="entry name" value="LTD"/>
    <property type="match status" value="1"/>
</dbReference>
<dbReference type="OrthoDB" id="1056765at2"/>
<dbReference type="InterPro" id="IPR001322">
    <property type="entry name" value="Lamin_tail_dom"/>
</dbReference>
<name>K4II10_PSYTT</name>
<gene>
    <name evidence="4" type="ordered locus">P700755_002715</name>
</gene>
<evidence type="ECO:0000256" key="1">
    <source>
        <dbReference type="ARBA" id="ARBA00022729"/>
    </source>
</evidence>
<dbReference type="SUPFAM" id="SSF74853">
    <property type="entry name" value="Lamin A/C globular tail domain"/>
    <property type="match status" value="1"/>
</dbReference>
<dbReference type="InterPro" id="IPR026444">
    <property type="entry name" value="Secre_tail"/>
</dbReference>
<feature type="domain" description="LTD" evidence="3">
    <location>
        <begin position="302"/>
        <end position="453"/>
    </location>
</feature>
<feature type="compositionally biased region" description="Acidic residues" evidence="2">
    <location>
        <begin position="326"/>
        <end position="339"/>
    </location>
</feature>
<dbReference type="NCBIfam" id="TIGR04183">
    <property type="entry name" value="Por_Secre_tail"/>
    <property type="match status" value="1"/>
</dbReference>
<dbReference type="KEGG" id="ptq:P700755_002715"/>
<evidence type="ECO:0000259" key="3">
    <source>
        <dbReference type="PROSITE" id="PS51841"/>
    </source>
</evidence>
<dbReference type="eggNOG" id="COG1506">
    <property type="taxonomic scope" value="Bacteria"/>
</dbReference>
<dbReference type="Pfam" id="PF18962">
    <property type="entry name" value="Por_Secre_tail"/>
    <property type="match status" value="1"/>
</dbReference>
<sequence length="575" mass="61133">MKNIYLLFCLFYIGAFSQNVTITKVIETGCSNPFVKTVELYVDGTVDFANDDIVLNYMQNGDAWQDNQIDISGLGVQTDAFVYIVRDIPLMQAEFPSTIFDASNTTEVGTSTSGDDGYQLVLNGTVVSQFGKTETDADDDTESNWNHNDAVATRLDGISDTGTWDPAQWSITAEDDLDDHTACQGSGASPNLETYFGTLGSTFPLGSGSGWTPVGEVCTIALGSTSVICTTFSNGDTDDTYTATLDFIGGNNDNTFVVNSTAGTVGGDDPSNTETGTIVITNIPEGTDITVSVSDLADGGICDLSDDINSPGCVPLVLNEVLFDPPSDDDQTAEVEGDANNDGTRDASEDEFMEFFNNSNEDLNISGYTIFDSNGLSSDTPRHVVPANTIISANSAYVVFGGGTPTGSFGTAIVQTSSSGDLNLTNSGDDIIVKNSSGLTVIDFDSDDLSLNFGDNQSITRSPDITGDYVLHTDANADLVYSPGLQVDGTTLSIQDNRLKFDITFYPNPVKNGFVNINSKIEGTKTIELYDLTGRLVMSTKLSTSILDVSSIGSGIYLLRATISNRTSTNKLIID</sequence>
<proteinExistence type="predicted"/>
<dbReference type="RefSeq" id="WP_015025015.1">
    <property type="nucleotide sequence ID" value="NC_018721.1"/>
</dbReference>
<protein>
    <submittedName>
        <fullName evidence="4">Secreted protein withPor secretion system C-terminal sorting and LTD domains</fullName>
    </submittedName>
</protein>
<dbReference type="InterPro" id="IPR036415">
    <property type="entry name" value="Lamin_tail_dom_sf"/>
</dbReference>
<reference evidence="4" key="1">
    <citation type="submission" date="2006-03" db="EMBL/GenBank/DDBJ databases">
        <authorList>
            <person name="Bowman J."/>
            <person name="Ferriera S."/>
            <person name="Johnson J."/>
            <person name="Kravitz S."/>
            <person name="Halpern A."/>
            <person name="Remington K."/>
            <person name="Beeson K."/>
            <person name="Tran B."/>
            <person name="Rogers Y.-H."/>
            <person name="Friedman R."/>
            <person name="Venter J.C."/>
        </authorList>
    </citation>
    <scope>NUCLEOTIDE SEQUENCE [LARGE SCALE GENOMIC DNA]</scope>
    <source>
        <strain evidence="4">ATCC 700755</strain>
    </source>
</reference>
<feature type="region of interest" description="Disordered" evidence="2">
    <location>
        <begin position="324"/>
        <end position="346"/>
    </location>
</feature>
<organism evidence="4 5">
    <name type="scientific">Psychroflexus torquis (strain ATCC 700755 / CIP 106069 / ACAM 623)</name>
    <dbReference type="NCBI Taxonomy" id="313595"/>
    <lineage>
        <taxon>Bacteria</taxon>
        <taxon>Pseudomonadati</taxon>
        <taxon>Bacteroidota</taxon>
        <taxon>Flavobacteriia</taxon>
        <taxon>Flavobacteriales</taxon>
        <taxon>Flavobacteriaceae</taxon>
        <taxon>Psychroflexus</taxon>
    </lineage>
</organism>
<evidence type="ECO:0000313" key="4">
    <source>
        <dbReference type="EMBL" id="AFU69453.1"/>
    </source>
</evidence>
<keyword evidence="5" id="KW-1185">Reference proteome</keyword>
<dbReference type="AlphaFoldDB" id="K4II10"/>
<keyword evidence="1" id="KW-0732">Signal</keyword>
<reference evidence="4" key="2">
    <citation type="submission" date="2012-09" db="EMBL/GenBank/DDBJ databases">
        <title>The complete sequence of Psychroflexus torquis an extreme psychrophile from sea-ice that is stimulated by light.</title>
        <authorList>
            <person name="Feng S."/>
            <person name="Powell S.M."/>
            <person name="Bowman J.P."/>
        </authorList>
    </citation>
    <scope>NUCLEOTIDE SEQUENCE [LARGE SCALE GENOMIC DNA]</scope>
    <source>
        <strain evidence="4">ATCC 700755</strain>
    </source>
</reference>
<evidence type="ECO:0000313" key="5">
    <source>
        <dbReference type="Proteomes" id="UP000008514"/>
    </source>
</evidence>
<dbReference type="HOGENOM" id="CLU_405402_0_0_10"/>
<accession>K4II10</accession>
<dbReference type="Gene3D" id="2.60.40.1260">
    <property type="entry name" value="Lamin Tail domain"/>
    <property type="match status" value="1"/>
</dbReference>
<evidence type="ECO:0000256" key="2">
    <source>
        <dbReference type="SAM" id="MobiDB-lite"/>
    </source>
</evidence>
<dbReference type="PROSITE" id="PS51841">
    <property type="entry name" value="LTD"/>
    <property type="match status" value="1"/>
</dbReference>
<dbReference type="STRING" id="313595.P700755_002715"/>